<evidence type="ECO:0000313" key="12">
    <source>
        <dbReference type="Proteomes" id="UP000694865"/>
    </source>
</evidence>
<evidence type="ECO:0000256" key="8">
    <source>
        <dbReference type="ARBA" id="ARBA00023136"/>
    </source>
</evidence>
<evidence type="ECO:0000256" key="10">
    <source>
        <dbReference type="ARBA" id="ARBA00023303"/>
    </source>
</evidence>
<organism evidence="12 13">
    <name type="scientific">Saccoglossus kowalevskii</name>
    <name type="common">Acorn worm</name>
    <dbReference type="NCBI Taxonomy" id="10224"/>
    <lineage>
        <taxon>Eukaryota</taxon>
        <taxon>Metazoa</taxon>
        <taxon>Hemichordata</taxon>
        <taxon>Enteropneusta</taxon>
        <taxon>Harrimaniidae</taxon>
        <taxon>Saccoglossus</taxon>
    </lineage>
</organism>
<comment type="subcellular location">
    <subcellularLocation>
        <location evidence="1">Membrane</location>
        <topology evidence="1">Multi-pass membrane protein</topology>
    </subcellularLocation>
</comment>
<feature type="non-terminal residue" evidence="13">
    <location>
        <position position="206"/>
    </location>
</feature>
<keyword evidence="7 11" id="KW-0406">Ion transport</keyword>
<dbReference type="PRINTS" id="PR01078">
    <property type="entry name" value="AMINACHANNEL"/>
</dbReference>
<evidence type="ECO:0000256" key="7">
    <source>
        <dbReference type="ARBA" id="ARBA00023065"/>
    </source>
</evidence>
<evidence type="ECO:0000313" key="13">
    <source>
        <dbReference type="RefSeq" id="XP_006826136.1"/>
    </source>
</evidence>
<keyword evidence="10 11" id="KW-0407">Ion channel</keyword>
<accession>A0ABM0N1J5</accession>
<dbReference type="Pfam" id="PF00858">
    <property type="entry name" value="ASC"/>
    <property type="match status" value="1"/>
</dbReference>
<evidence type="ECO:0000256" key="2">
    <source>
        <dbReference type="ARBA" id="ARBA00022448"/>
    </source>
</evidence>
<evidence type="ECO:0000256" key="1">
    <source>
        <dbReference type="ARBA" id="ARBA00004141"/>
    </source>
</evidence>
<evidence type="ECO:0000256" key="4">
    <source>
        <dbReference type="ARBA" id="ARBA00022692"/>
    </source>
</evidence>
<dbReference type="Proteomes" id="UP000694865">
    <property type="component" value="Unplaced"/>
</dbReference>
<dbReference type="Gene3D" id="2.60.470.10">
    <property type="entry name" value="Acid-sensing ion channels like domains"/>
    <property type="match status" value="1"/>
</dbReference>
<keyword evidence="4 11" id="KW-0812">Transmembrane</keyword>
<keyword evidence="8" id="KW-0472">Membrane</keyword>
<evidence type="ECO:0000256" key="6">
    <source>
        <dbReference type="ARBA" id="ARBA00023053"/>
    </source>
</evidence>
<keyword evidence="6" id="KW-0915">Sodium</keyword>
<sequence length="206" mass="23289">FLSFSSSSDYSDVQNVLKLTKGEINKYGHQAKDFIIQCSFDGITCDYRDFHVFQNDEYGNCFTFNSGIQNGELIKNSNRPGARYGLKLTLFIEQDEYIPLYGQEAGVRVLIHPSDITPFPEDEGITVAPGLKTSIGLRQEGIQQPSTPYTNCSDNQVFDTIYGNGYTYSDLACHKTMMHIHIRQECQCVDTIHVDGTRCKITLEEQ</sequence>
<keyword evidence="9 11" id="KW-0739">Sodium transport</keyword>
<protein>
    <submittedName>
        <fullName evidence="13">Amiloride-sensitive sodium channel subunit gamma-2-like</fullName>
    </submittedName>
</protein>
<dbReference type="InterPro" id="IPR001873">
    <property type="entry name" value="ENaC"/>
</dbReference>
<evidence type="ECO:0000256" key="5">
    <source>
        <dbReference type="ARBA" id="ARBA00022989"/>
    </source>
</evidence>
<proteinExistence type="inferred from homology"/>
<dbReference type="RefSeq" id="XP_006826136.1">
    <property type="nucleotide sequence ID" value="XM_006826073.1"/>
</dbReference>
<dbReference type="PANTHER" id="PTHR11690">
    <property type="entry name" value="AMILORIDE-SENSITIVE SODIUM CHANNEL-RELATED"/>
    <property type="match status" value="1"/>
</dbReference>
<reference evidence="13" key="1">
    <citation type="submission" date="2025-08" db="UniProtKB">
        <authorList>
            <consortium name="RefSeq"/>
        </authorList>
    </citation>
    <scope>IDENTIFICATION</scope>
    <source>
        <tissue evidence="13">Testes</tissue>
    </source>
</reference>
<feature type="non-terminal residue" evidence="13">
    <location>
        <position position="1"/>
    </location>
</feature>
<name>A0ABM0N1J5_SACKO</name>
<evidence type="ECO:0000256" key="11">
    <source>
        <dbReference type="RuleBase" id="RU000679"/>
    </source>
</evidence>
<gene>
    <name evidence="13" type="primary">LOC102800767</name>
</gene>
<evidence type="ECO:0000256" key="9">
    <source>
        <dbReference type="ARBA" id="ARBA00023201"/>
    </source>
</evidence>
<comment type="similarity">
    <text evidence="11">Belongs to the amiloride-sensitive sodium channel (TC 1.A.6) family.</text>
</comment>
<keyword evidence="2 11" id="KW-0813">Transport</keyword>
<keyword evidence="5" id="KW-1133">Transmembrane helix</keyword>
<dbReference type="PANTHER" id="PTHR11690:SF248">
    <property type="entry name" value="PICKPOCKET 17, ISOFORM A"/>
    <property type="match status" value="1"/>
</dbReference>
<dbReference type="GeneID" id="102800767"/>
<evidence type="ECO:0000256" key="3">
    <source>
        <dbReference type="ARBA" id="ARBA00022461"/>
    </source>
</evidence>
<keyword evidence="12" id="KW-1185">Reference proteome</keyword>
<keyword evidence="3 11" id="KW-0894">Sodium channel</keyword>